<organism evidence="2 3">
    <name type="scientific">Glutinoglossum americanum</name>
    <dbReference type="NCBI Taxonomy" id="1670608"/>
    <lineage>
        <taxon>Eukaryota</taxon>
        <taxon>Fungi</taxon>
        <taxon>Dikarya</taxon>
        <taxon>Ascomycota</taxon>
        <taxon>Pezizomycotina</taxon>
        <taxon>Geoglossomycetes</taxon>
        <taxon>Geoglossales</taxon>
        <taxon>Geoglossaceae</taxon>
        <taxon>Glutinoglossum</taxon>
    </lineage>
</organism>
<proteinExistence type="predicted"/>
<evidence type="ECO:0000256" key="1">
    <source>
        <dbReference type="SAM" id="Phobius"/>
    </source>
</evidence>
<keyword evidence="3" id="KW-1185">Reference proteome</keyword>
<dbReference type="EMBL" id="JAGHQL010000014">
    <property type="protein sequence ID" value="KAH0544728.1"/>
    <property type="molecule type" value="Genomic_DNA"/>
</dbReference>
<dbReference type="OrthoDB" id="5400196at2759"/>
<dbReference type="Proteomes" id="UP000698800">
    <property type="component" value="Unassembled WGS sequence"/>
</dbReference>
<dbReference type="AlphaFoldDB" id="A0A9P8IC26"/>
<keyword evidence="1" id="KW-0472">Membrane</keyword>
<gene>
    <name evidence="2" type="ORF">FGG08_001095</name>
</gene>
<feature type="transmembrane region" description="Helical" evidence="1">
    <location>
        <begin position="90"/>
        <end position="112"/>
    </location>
</feature>
<reference evidence="2" key="1">
    <citation type="submission" date="2021-03" db="EMBL/GenBank/DDBJ databases">
        <title>Comparative genomics and phylogenomic investigation of the class Geoglossomycetes provide insights into ecological specialization and systematics.</title>
        <authorList>
            <person name="Melie T."/>
            <person name="Pirro S."/>
            <person name="Miller A.N."/>
            <person name="Quandt A."/>
        </authorList>
    </citation>
    <scope>NUCLEOTIDE SEQUENCE</scope>
    <source>
        <strain evidence="2">GBOQ0MN5Z8</strain>
    </source>
</reference>
<name>A0A9P8IC26_9PEZI</name>
<evidence type="ECO:0000313" key="3">
    <source>
        <dbReference type="Proteomes" id="UP000698800"/>
    </source>
</evidence>
<sequence>MQGQLSLMRAHRNPDYWQIPHQQGNGHGVQPTACSPSPMWRHASQRIAHAPKPTSFLVPVLALILTSTITAALILLVFTDPTLVRNTEFSNLIANVWTASISIIATVIAAFIRGELKALWLKEVDRQLESNYTGDTKGYLNSTWRTVLQIGTIMERVRNIRIELTYLVAALLFTCIASGFSINKEFKKVDYSPEIPDGSDYLCANTTSTPPNARDDEVGWALDNGDYFVVHSHLMGCPPSEALALTSNINPIRPAAFAYSDMGIGVSRAAIGAPASIYGWVNGRDEAIIKLIEDYSVNLQGTHQCVPVMKQNPISCRRGGMVELSRNNMTVISDDESCTAGDAFLESGADPLEDRVMVKGMCAGEKLGEASIVMAATSGFAPLLSRAVGELEDPPQGPGDWFAVTCSVNVSRDTFEHRSVGLYFQTNVGAYGSFGKALKGEGRCSGPDPSNALIAMAAAANQKVLLQNFGLDGWFQALADLALNSSMDGDYAPRKGPWAFNESSNNALEDVLGLTSALVSSRIYNERSQMRPTEGYAEILAWRVGSGSKFALIFAVPPFFVMLFFWKRLVVLRGLRTRTETSSLEDLIAYGREGGHGQWVSHR</sequence>
<accession>A0A9P8IC26</accession>
<feature type="transmembrane region" description="Helical" evidence="1">
    <location>
        <begin position="56"/>
        <end position="78"/>
    </location>
</feature>
<feature type="transmembrane region" description="Helical" evidence="1">
    <location>
        <begin position="550"/>
        <end position="566"/>
    </location>
</feature>
<keyword evidence="1" id="KW-0812">Transmembrane</keyword>
<evidence type="ECO:0000313" key="2">
    <source>
        <dbReference type="EMBL" id="KAH0544728.1"/>
    </source>
</evidence>
<protein>
    <submittedName>
        <fullName evidence="2">Uncharacterized protein</fullName>
    </submittedName>
</protein>
<feature type="transmembrane region" description="Helical" evidence="1">
    <location>
        <begin position="164"/>
        <end position="182"/>
    </location>
</feature>
<keyword evidence="1" id="KW-1133">Transmembrane helix</keyword>
<comment type="caution">
    <text evidence="2">The sequence shown here is derived from an EMBL/GenBank/DDBJ whole genome shotgun (WGS) entry which is preliminary data.</text>
</comment>